<dbReference type="Proteomes" id="UP000315295">
    <property type="component" value="Unassembled WGS sequence"/>
</dbReference>
<accession>A0A540N666</accession>
<sequence>MLPPSAKTALEAETKYSLLVNLINPPRLEIVESVVEHRLELVGLLGRVFDLGLRWCRRTTGSRRCRNRRPATELGRWIGRVRRRGS</sequence>
<organism evidence="1 2">
    <name type="scientific">Malus baccata</name>
    <name type="common">Siberian crab apple</name>
    <name type="synonym">Pyrus baccata</name>
    <dbReference type="NCBI Taxonomy" id="106549"/>
    <lineage>
        <taxon>Eukaryota</taxon>
        <taxon>Viridiplantae</taxon>
        <taxon>Streptophyta</taxon>
        <taxon>Embryophyta</taxon>
        <taxon>Tracheophyta</taxon>
        <taxon>Spermatophyta</taxon>
        <taxon>Magnoliopsida</taxon>
        <taxon>eudicotyledons</taxon>
        <taxon>Gunneridae</taxon>
        <taxon>Pentapetalae</taxon>
        <taxon>rosids</taxon>
        <taxon>fabids</taxon>
        <taxon>Rosales</taxon>
        <taxon>Rosaceae</taxon>
        <taxon>Amygdaloideae</taxon>
        <taxon>Maleae</taxon>
        <taxon>Malus</taxon>
    </lineage>
</organism>
<comment type="caution">
    <text evidence="1">The sequence shown here is derived from an EMBL/GenBank/DDBJ whole genome shotgun (WGS) entry which is preliminary data.</text>
</comment>
<dbReference type="EMBL" id="VIEB01000101">
    <property type="protein sequence ID" value="TQE06542.1"/>
    <property type="molecule type" value="Genomic_DNA"/>
</dbReference>
<keyword evidence="2" id="KW-1185">Reference proteome</keyword>
<evidence type="ECO:0000313" key="2">
    <source>
        <dbReference type="Proteomes" id="UP000315295"/>
    </source>
</evidence>
<dbReference type="AlphaFoldDB" id="A0A540N666"/>
<protein>
    <submittedName>
        <fullName evidence="1">Uncharacterized protein</fullName>
    </submittedName>
</protein>
<reference evidence="1 2" key="1">
    <citation type="journal article" date="2019" name="G3 (Bethesda)">
        <title>Sequencing of a Wild Apple (Malus baccata) Genome Unravels the Differences Between Cultivated and Wild Apple Species Regarding Disease Resistance and Cold Tolerance.</title>
        <authorList>
            <person name="Chen X."/>
        </authorList>
    </citation>
    <scope>NUCLEOTIDE SEQUENCE [LARGE SCALE GENOMIC DNA]</scope>
    <source>
        <strain evidence="2">cv. Shandingzi</strain>
        <tissue evidence="1">Leaves</tissue>
    </source>
</reference>
<evidence type="ECO:0000313" key="1">
    <source>
        <dbReference type="EMBL" id="TQE06542.1"/>
    </source>
</evidence>
<proteinExistence type="predicted"/>
<gene>
    <name evidence="1" type="ORF">C1H46_007784</name>
</gene>
<name>A0A540N666_MALBA</name>